<reference evidence="2 3" key="1">
    <citation type="submission" date="2018-02" db="EMBL/GenBank/DDBJ databases">
        <title>Draft genome of wild Prunus yedoensis var. nudiflora.</title>
        <authorList>
            <person name="Baek S."/>
            <person name="Kim J.-H."/>
            <person name="Choi K."/>
            <person name="Kim G.-B."/>
            <person name="Cho A."/>
            <person name="Jang H."/>
            <person name="Shin C.-H."/>
            <person name="Yu H.-J."/>
            <person name="Mun J.-H."/>
        </authorList>
    </citation>
    <scope>NUCLEOTIDE SEQUENCE [LARGE SCALE GENOMIC DNA]</scope>
    <source>
        <strain evidence="3">cv. Jeju island</strain>
        <tissue evidence="2">Leaf</tissue>
    </source>
</reference>
<protein>
    <submittedName>
        <fullName evidence="2">Uncharacterized protein</fullName>
    </submittedName>
</protein>
<comment type="caution">
    <text evidence="2">The sequence shown here is derived from an EMBL/GenBank/DDBJ whole genome shotgun (WGS) entry which is preliminary data.</text>
</comment>
<feature type="region of interest" description="Disordered" evidence="1">
    <location>
        <begin position="124"/>
        <end position="148"/>
    </location>
</feature>
<dbReference type="AlphaFoldDB" id="A0A314U9F1"/>
<gene>
    <name evidence="2" type="ORF">Pyn_21292</name>
</gene>
<feature type="compositionally biased region" description="Acidic residues" evidence="1">
    <location>
        <begin position="31"/>
        <end position="40"/>
    </location>
</feature>
<evidence type="ECO:0000313" key="2">
    <source>
        <dbReference type="EMBL" id="PQM33963.1"/>
    </source>
</evidence>
<name>A0A314U9F1_PRUYE</name>
<evidence type="ECO:0000313" key="3">
    <source>
        <dbReference type="Proteomes" id="UP000250321"/>
    </source>
</evidence>
<sequence length="163" mass="18381">MGFALRDGGEHPICSQQPEGLGSEASPNEDLQSETTEEQEGERKANLFGDYGHIDADLFGDFGEVYVDLIGDSNFDMFVDVDVVDEGYEGDNGEEFDVEVQNTTYVSSGDEFEYELEDDEDVAEEVSGDAVEDEEFRETDFEESEEDDNKFHKFVVTEDLYED</sequence>
<proteinExistence type="predicted"/>
<feature type="region of interest" description="Disordered" evidence="1">
    <location>
        <begin position="1"/>
        <end position="46"/>
    </location>
</feature>
<organism evidence="2 3">
    <name type="scientific">Prunus yedoensis var. nudiflora</name>
    <dbReference type="NCBI Taxonomy" id="2094558"/>
    <lineage>
        <taxon>Eukaryota</taxon>
        <taxon>Viridiplantae</taxon>
        <taxon>Streptophyta</taxon>
        <taxon>Embryophyta</taxon>
        <taxon>Tracheophyta</taxon>
        <taxon>Spermatophyta</taxon>
        <taxon>Magnoliopsida</taxon>
        <taxon>eudicotyledons</taxon>
        <taxon>Gunneridae</taxon>
        <taxon>Pentapetalae</taxon>
        <taxon>rosids</taxon>
        <taxon>fabids</taxon>
        <taxon>Rosales</taxon>
        <taxon>Rosaceae</taxon>
        <taxon>Amygdaloideae</taxon>
        <taxon>Amygdaleae</taxon>
        <taxon>Prunus</taxon>
    </lineage>
</organism>
<dbReference type="Proteomes" id="UP000250321">
    <property type="component" value="Unassembled WGS sequence"/>
</dbReference>
<accession>A0A314U9F1</accession>
<keyword evidence="3" id="KW-1185">Reference proteome</keyword>
<evidence type="ECO:0000256" key="1">
    <source>
        <dbReference type="SAM" id="MobiDB-lite"/>
    </source>
</evidence>
<dbReference type="EMBL" id="PJQY01003849">
    <property type="protein sequence ID" value="PQM33963.1"/>
    <property type="molecule type" value="Genomic_DNA"/>
</dbReference>